<evidence type="ECO:0000313" key="2">
    <source>
        <dbReference type="Proteomes" id="UP000550707"/>
    </source>
</evidence>
<dbReference type="AlphaFoldDB" id="A0A7J8J0H6"/>
<comment type="caution">
    <text evidence="1">The sequence shown here is derived from an EMBL/GenBank/DDBJ whole genome shotgun (WGS) entry which is preliminary data.</text>
</comment>
<organism evidence="1 2">
    <name type="scientific">Molossus molossus</name>
    <name type="common">Pallas' mastiff bat</name>
    <name type="synonym">Vespertilio molossus</name>
    <dbReference type="NCBI Taxonomy" id="27622"/>
    <lineage>
        <taxon>Eukaryota</taxon>
        <taxon>Metazoa</taxon>
        <taxon>Chordata</taxon>
        <taxon>Craniata</taxon>
        <taxon>Vertebrata</taxon>
        <taxon>Euteleostomi</taxon>
        <taxon>Mammalia</taxon>
        <taxon>Eutheria</taxon>
        <taxon>Laurasiatheria</taxon>
        <taxon>Chiroptera</taxon>
        <taxon>Yangochiroptera</taxon>
        <taxon>Molossidae</taxon>
        <taxon>Molossus</taxon>
    </lineage>
</organism>
<evidence type="ECO:0000313" key="1">
    <source>
        <dbReference type="EMBL" id="KAF6490021.1"/>
    </source>
</evidence>
<accession>A0A7J8J0H6</accession>
<sequence length="135" mass="14700">MRDCGTMEMSWEGLRLIRLGKSRRNELDINHYTSLGSLGLVQISSCTAPYPCPSRTSTGTIFKRFNQSGWCGSVVEHLPMHQEVASSIPGQGTCPDCGPNPHGGHAGGGQLMFSLINVSHSPSPFLFQIKKKKII</sequence>
<proteinExistence type="predicted"/>
<name>A0A7J8J0H6_MOLMO</name>
<dbReference type="EMBL" id="JACASF010000003">
    <property type="protein sequence ID" value="KAF6490021.1"/>
    <property type="molecule type" value="Genomic_DNA"/>
</dbReference>
<dbReference type="Proteomes" id="UP000550707">
    <property type="component" value="Unassembled WGS sequence"/>
</dbReference>
<reference evidence="1 2" key="1">
    <citation type="journal article" date="2020" name="Nature">
        <title>Six reference-quality genomes reveal evolution of bat adaptations.</title>
        <authorList>
            <person name="Jebb D."/>
            <person name="Huang Z."/>
            <person name="Pippel M."/>
            <person name="Hughes G.M."/>
            <person name="Lavrichenko K."/>
            <person name="Devanna P."/>
            <person name="Winkler S."/>
            <person name="Jermiin L.S."/>
            <person name="Skirmuntt E.C."/>
            <person name="Katzourakis A."/>
            <person name="Burkitt-Gray L."/>
            <person name="Ray D.A."/>
            <person name="Sullivan K.A.M."/>
            <person name="Roscito J.G."/>
            <person name="Kirilenko B.M."/>
            <person name="Davalos L.M."/>
            <person name="Corthals A.P."/>
            <person name="Power M.L."/>
            <person name="Jones G."/>
            <person name="Ransome R.D."/>
            <person name="Dechmann D.K.N."/>
            <person name="Locatelli A.G."/>
            <person name="Puechmaille S.J."/>
            <person name="Fedrigo O."/>
            <person name="Jarvis E.D."/>
            <person name="Hiller M."/>
            <person name="Vernes S.C."/>
            <person name="Myers E.W."/>
            <person name="Teeling E.C."/>
        </authorList>
    </citation>
    <scope>NUCLEOTIDE SEQUENCE [LARGE SCALE GENOMIC DNA]</scope>
    <source>
        <strain evidence="1">MMolMol1</strain>
        <tissue evidence="1">Muscle</tissue>
    </source>
</reference>
<gene>
    <name evidence="1" type="ORF">HJG59_010395</name>
</gene>
<keyword evidence="2" id="KW-1185">Reference proteome</keyword>
<protein>
    <submittedName>
        <fullName evidence="1">Uncharacterized protein</fullName>
    </submittedName>
</protein>
<dbReference type="InParanoid" id="A0A7J8J0H6"/>